<protein>
    <submittedName>
        <fullName evidence="1">Methylamine utilization protein</fullName>
    </submittedName>
</protein>
<organism evidence="1 2">
    <name type="scientific">Methylophilus aquaticus</name>
    <dbReference type="NCBI Taxonomy" id="1971610"/>
    <lineage>
        <taxon>Bacteria</taxon>
        <taxon>Pseudomonadati</taxon>
        <taxon>Pseudomonadota</taxon>
        <taxon>Betaproteobacteria</taxon>
        <taxon>Nitrosomonadales</taxon>
        <taxon>Methylophilaceae</taxon>
        <taxon>Methylophilus</taxon>
    </lineage>
</organism>
<sequence length="192" mass="20997">MIFVYVGWWIVTGIFAIPLYAAEVTFTVTDATGKPFPDAVVALFDGKSAALTTTANTKIVQKNKQFNPGVTVVQTGTLIHFPNEDTVRHHVYSFSPAKKFELKLYRGVAANPVQFDQAGVVSLGCNIHDSMIGYIYVLDTPFFAKTDSQGQAVLTVADGQYTYQVWPAGRLKPSVEQKQHINGATAIKVNLP</sequence>
<evidence type="ECO:0000313" key="1">
    <source>
        <dbReference type="EMBL" id="MDP8566311.1"/>
    </source>
</evidence>
<dbReference type="CDD" id="cd04221">
    <property type="entry name" value="MauL"/>
    <property type="match status" value="1"/>
</dbReference>
<proteinExistence type="predicted"/>
<reference evidence="2" key="1">
    <citation type="journal article" date="2019" name="Int. J. Syst. Evol. Microbiol.">
        <title>The Global Catalogue of Microorganisms (GCM) 10K type strain sequencing project: providing services to taxonomists for standard genome sequencing and annotation.</title>
        <authorList>
            <consortium name="The Broad Institute Genomics Platform"/>
            <consortium name="The Broad Institute Genome Sequencing Center for Infectious Disease"/>
            <person name="Wu L."/>
            <person name="Ma J."/>
        </authorList>
    </citation>
    <scope>NUCLEOTIDE SEQUENCE [LARGE SCALE GENOMIC DNA]</scope>
    <source>
        <strain evidence="2">VKM B-3159</strain>
    </source>
</reference>
<dbReference type="SUPFAM" id="SSF49503">
    <property type="entry name" value="Cupredoxins"/>
    <property type="match status" value="1"/>
</dbReference>
<dbReference type="Proteomes" id="UP001225906">
    <property type="component" value="Unassembled WGS sequence"/>
</dbReference>
<keyword evidence="2" id="KW-1185">Reference proteome</keyword>
<comment type="caution">
    <text evidence="1">The sequence shown here is derived from an EMBL/GenBank/DDBJ whole genome shotgun (WGS) entry which is preliminary data.</text>
</comment>
<evidence type="ECO:0000313" key="2">
    <source>
        <dbReference type="Proteomes" id="UP001225906"/>
    </source>
</evidence>
<dbReference type="InterPro" id="IPR034242">
    <property type="entry name" value="MauL"/>
</dbReference>
<gene>
    <name evidence="1" type="ORF">Q9291_00490</name>
</gene>
<name>A0ABT9JP02_9PROT</name>
<accession>A0ABT9JP02</accession>
<dbReference type="InterPro" id="IPR008972">
    <property type="entry name" value="Cupredoxin"/>
</dbReference>
<dbReference type="EMBL" id="JAVCAP010000001">
    <property type="protein sequence ID" value="MDP8566311.1"/>
    <property type="molecule type" value="Genomic_DNA"/>
</dbReference>
<dbReference type="Gene3D" id="2.60.40.420">
    <property type="entry name" value="Cupredoxins - blue copper proteins"/>
    <property type="match status" value="1"/>
</dbReference>